<dbReference type="Proteomes" id="UP000266723">
    <property type="component" value="Unassembled WGS sequence"/>
</dbReference>
<sequence length="164" mass="18299">MAPPMEARLSLQCRHYRTSTEISSQALLLGLHPLCNVPPHPMWLGLAFDRVSKGTASNLAHTSRPIKINFILKEPNLCSPSSDSLPALPIPNLTVSLSSSQRYTMTYQSRTVVMRLLIVLDLTSLVFPSKFFRTRFLGSTFICHGLQPSPPLSLYITESRTVMK</sequence>
<comment type="caution">
    <text evidence="1">The sequence shown here is derived from an EMBL/GenBank/DDBJ whole genome shotgun (WGS) entry which is preliminary data.</text>
</comment>
<keyword evidence="2" id="KW-1185">Reference proteome</keyword>
<gene>
    <name evidence="1" type="ORF">DY000_02048636</name>
</gene>
<organism evidence="1 2">
    <name type="scientific">Brassica cretica</name>
    <name type="common">Mustard</name>
    <dbReference type="NCBI Taxonomy" id="69181"/>
    <lineage>
        <taxon>Eukaryota</taxon>
        <taxon>Viridiplantae</taxon>
        <taxon>Streptophyta</taxon>
        <taxon>Embryophyta</taxon>
        <taxon>Tracheophyta</taxon>
        <taxon>Spermatophyta</taxon>
        <taxon>Magnoliopsida</taxon>
        <taxon>eudicotyledons</taxon>
        <taxon>Gunneridae</taxon>
        <taxon>Pentapetalae</taxon>
        <taxon>rosids</taxon>
        <taxon>malvids</taxon>
        <taxon>Brassicales</taxon>
        <taxon>Brassicaceae</taxon>
        <taxon>Brassiceae</taxon>
        <taxon>Brassica</taxon>
    </lineage>
</organism>
<accession>A0ABQ7ERR8</accession>
<name>A0ABQ7ERR8_BRACR</name>
<reference evidence="1 2" key="1">
    <citation type="journal article" date="2020" name="BMC Genomics">
        <title>Intraspecific diversification of the crop wild relative Brassica cretica Lam. using demographic model selection.</title>
        <authorList>
            <person name="Kioukis A."/>
            <person name="Michalopoulou V.A."/>
            <person name="Briers L."/>
            <person name="Pirintsos S."/>
            <person name="Studholme D.J."/>
            <person name="Pavlidis P."/>
            <person name="Sarris P.F."/>
        </authorList>
    </citation>
    <scope>NUCLEOTIDE SEQUENCE [LARGE SCALE GENOMIC DNA]</scope>
    <source>
        <strain evidence="2">cv. PFS-1207/04</strain>
    </source>
</reference>
<evidence type="ECO:0000313" key="2">
    <source>
        <dbReference type="Proteomes" id="UP000266723"/>
    </source>
</evidence>
<protein>
    <submittedName>
        <fullName evidence="1">Uncharacterized protein</fullName>
    </submittedName>
</protein>
<proteinExistence type="predicted"/>
<evidence type="ECO:0000313" key="1">
    <source>
        <dbReference type="EMBL" id="KAF3605660.1"/>
    </source>
</evidence>
<dbReference type="EMBL" id="QGKV02000297">
    <property type="protein sequence ID" value="KAF3605660.1"/>
    <property type="molecule type" value="Genomic_DNA"/>
</dbReference>